<dbReference type="CDD" id="cd03257">
    <property type="entry name" value="ABC_NikE_OppD_transporters"/>
    <property type="match status" value="1"/>
</dbReference>
<feature type="domain" description="ABC transporter" evidence="4">
    <location>
        <begin position="2"/>
        <end position="255"/>
    </location>
</feature>
<accession>A0AAE3DG67</accession>
<dbReference type="InterPro" id="IPR027417">
    <property type="entry name" value="P-loop_NTPase"/>
</dbReference>
<dbReference type="InterPro" id="IPR003439">
    <property type="entry name" value="ABC_transporter-like_ATP-bd"/>
</dbReference>
<dbReference type="GO" id="GO:0015833">
    <property type="term" value="P:peptide transport"/>
    <property type="evidence" value="ECO:0007669"/>
    <property type="project" value="InterPro"/>
</dbReference>
<reference evidence="5" key="1">
    <citation type="submission" date="2021-10" db="EMBL/GenBank/DDBJ databases">
        <title>Anaerobic single-cell dispensing facilitates the cultivation of human gut bacteria.</title>
        <authorList>
            <person name="Afrizal A."/>
        </authorList>
    </citation>
    <scope>NUCLEOTIDE SEQUENCE</scope>
    <source>
        <strain evidence="5">CLA-AA-H250</strain>
    </source>
</reference>
<dbReference type="InterPro" id="IPR017871">
    <property type="entry name" value="ABC_transporter-like_CS"/>
</dbReference>
<keyword evidence="1" id="KW-0813">Transport</keyword>
<dbReference type="Gene3D" id="3.40.50.300">
    <property type="entry name" value="P-loop containing nucleotide triphosphate hydrolases"/>
    <property type="match status" value="1"/>
</dbReference>
<organism evidence="5 6">
    <name type="scientific">Hominenteromicrobium mulieris</name>
    <dbReference type="NCBI Taxonomy" id="2885357"/>
    <lineage>
        <taxon>Bacteria</taxon>
        <taxon>Bacillati</taxon>
        <taxon>Bacillota</taxon>
        <taxon>Clostridia</taxon>
        <taxon>Eubacteriales</taxon>
        <taxon>Oscillospiraceae</taxon>
        <taxon>Hominenteromicrobium</taxon>
    </lineage>
</organism>
<dbReference type="AlphaFoldDB" id="A0AAE3DG67"/>
<dbReference type="InterPro" id="IPR013563">
    <property type="entry name" value="Oligopep_ABC_C"/>
</dbReference>
<evidence type="ECO:0000256" key="3">
    <source>
        <dbReference type="ARBA" id="ARBA00022840"/>
    </source>
</evidence>
<name>A0AAE3DG67_9FIRM</name>
<protein>
    <submittedName>
        <fullName evidence="5">ABC transporter ATP-binding protein</fullName>
    </submittedName>
</protein>
<dbReference type="SUPFAM" id="SSF52540">
    <property type="entry name" value="P-loop containing nucleoside triphosphate hydrolases"/>
    <property type="match status" value="1"/>
</dbReference>
<keyword evidence="2" id="KW-0547">Nucleotide-binding</keyword>
<keyword evidence="6" id="KW-1185">Reference proteome</keyword>
<evidence type="ECO:0000259" key="4">
    <source>
        <dbReference type="PROSITE" id="PS50893"/>
    </source>
</evidence>
<dbReference type="Pfam" id="PF08352">
    <property type="entry name" value="oligo_HPY"/>
    <property type="match status" value="1"/>
</dbReference>
<comment type="caution">
    <text evidence="5">The sequence shown here is derived from an EMBL/GenBank/DDBJ whole genome shotgun (WGS) entry which is preliminary data.</text>
</comment>
<dbReference type="Proteomes" id="UP001199424">
    <property type="component" value="Unassembled WGS sequence"/>
</dbReference>
<dbReference type="PANTHER" id="PTHR43067">
    <property type="entry name" value="OLIGOPEPTIDE/DIPEPTIDE ABC TRANSPORTER, ATPASE SUBUNIT"/>
    <property type="match status" value="1"/>
</dbReference>
<dbReference type="PROSITE" id="PS50893">
    <property type="entry name" value="ABC_TRANSPORTER_2"/>
    <property type="match status" value="1"/>
</dbReference>
<evidence type="ECO:0000313" key="6">
    <source>
        <dbReference type="Proteomes" id="UP001199424"/>
    </source>
</evidence>
<gene>
    <name evidence="5" type="ORF">LKD31_02690</name>
</gene>
<dbReference type="NCBIfam" id="TIGR01727">
    <property type="entry name" value="oligo_HPY"/>
    <property type="match status" value="1"/>
</dbReference>
<evidence type="ECO:0000313" key="5">
    <source>
        <dbReference type="EMBL" id="MCC2135920.1"/>
    </source>
</evidence>
<evidence type="ECO:0000256" key="2">
    <source>
        <dbReference type="ARBA" id="ARBA00022741"/>
    </source>
</evidence>
<dbReference type="Pfam" id="PF00005">
    <property type="entry name" value="ABC_tran"/>
    <property type="match status" value="1"/>
</dbReference>
<keyword evidence="3 5" id="KW-0067">ATP-binding</keyword>
<dbReference type="InterPro" id="IPR003593">
    <property type="entry name" value="AAA+_ATPase"/>
</dbReference>
<dbReference type="EMBL" id="JAJEQC010000002">
    <property type="protein sequence ID" value="MCC2135920.1"/>
    <property type="molecule type" value="Genomic_DNA"/>
</dbReference>
<dbReference type="GO" id="GO:0005524">
    <property type="term" value="F:ATP binding"/>
    <property type="evidence" value="ECO:0007669"/>
    <property type="project" value="UniProtKB-KW"/>
</dbReference>
<dbReference type="SMART" id="SM00382">
    <property type="entry name" value="AAA"/>
    <property type="match status" value="1"/>
</dbReference>
<dbReference type="PANTHER" id="PTHR43067:SF3">
    <property type="entry name" value="MALTOSE ABC TRANSPORTER, ATP-BINDING PROTEIN"/>
    <property type="match status" value="1"/>
</dbReference>
<proteinExistence type="predicted"/>
<dbReference type="RefSeq" id="WP_176820393.1">
    <property type="nucleotide sequence ID" value="NZ_JAJEQC010000002.1"/>
</dbReference>
<dbReference type="PROSITE" id="PS00211">
    <property type="entry name" value="ABC_TRANSPORTER_1"/>
    <property type="match status" value="1"/>
</dbReference>
<dbReference type="GO" id="GO:0016887">
    <property type="term" value="F:ATP hydrolysis activity"/>
    <property type="evidence" value="ECO:0007669"/>
    <property type="project" value="InterPro"/>
</dbReference>
<evidence type="ECO:0000256" key="1">
    <source>
        <dbReference type="ARBA" id="ARBA00022448"/>
    </source>
</evidence>
<sequence>MLKVENLSTSYKLIDGDVHVLNDLNFEIHDNEIFGIAGESGCGKTTLLKTLYDIIEFPLEIDKGKVILSGEKNGQSFSYESGNIQKTWWNNISYVPQAAQSVLNPIVRLKKQFLDSIPQEDRKNETKEQTLARVAKYLEELNLSPDILESYPFQLSGGMRQRVIIALATFMSPNVVLADEPTTALDVVVQKGILKMLMRLQKQLKNTMVIVSHDMGVHYQITDRMAIMYSGSIIELGPTDAIFNDPIHPYTKMLVDSLPRVGDKSQKVGIPGRPPALKNPPPGCRFAARCPHATDRCRQEIPEFIEVKPGRFAACHLLKKEGEKNG</sequence>